<feature type="compositionally biased region" description="Polar residues" evidence="1">
    <location>
        <begin position="191"/>
        <end position="200"/>
    </location>
</feature>
<dbReference type="AlphaFoldDB" id="A0A8H2XCC3"/>
<dbReference type="Proteomes" id="UP000663861">
    <property type="component" value="Unassembled WGS sequence"/>
</dbReference>
<organism evidence="2 3">
    <name type="scientific">Rhizoctonia solani</name>
    <dbReference type="NCBI Taxonomy" id="456999"/>
    <lineage>
        <taxon>Eukaryota</taxon>
        <taxon>Fungi</taxon>
        <taxon>Dikarya</taxon>
        <taxon>Basidiomycota</taxon>
        <taxon>Agaricomycotina</taxon>
        <taxon>Agaricomycetes</taxon>
        <taxon>Cantharellales</taxon>
        <taxon>Ceratobasidiaceae</taxon>
        <taxon>Rhizoctonia</taxon>
    </lineage>
</organism>
<evidence type="ECO:0000313" key="3">
    <source>
        <dbReference type="Proteomes" id="UP000663861"/>
    </source>
</evidence>
<evidence type="ECO:0000256" key="1">
    <source>
        <dbReference type="SAM" id="MobiDB-lite"/>
    </source>
</evidence>
<proteinExistence type="predicted"/>
<feature type="compositionally biased region" description="Polar residues" evidence="1">
    <location>
        <begin position="59"/>
        <end position="102"/>
    </location>
</feature>
<feature type="region of interest" description="Disordered" evidence="1">
    <location>
        <begin position="124"/>
        <end position="200"/>
    </location>
</feature>
<feature type="compositionally biased region" description="Low complexity" evidence="1">
    <location>
        <begin position="152"/>
        <end position="170"/>
    </location>
</feature>
<dbReference type="EMBL" id="CAJMWY010000232">
    <property type="protein sequence ID" value="CAE6423093.1"/>
    <property type="molecule type" value="Genomic_DNA"/>
</dbReference>
<feature type="region of interest" description="Disordered" evidence="1">
    <location>
        <begin position="1"/>
        <end position="102"/>
    </location>
</feature>
<gene>
    <name evidence="2" type="ORF">RDB_LOCUS15988</name>
</gene>
<accession>A0A8H2XCC3</accession>
<reference evidence="2" key="1">
    <citation type="submission" date="2021-01" db="EMBL/GenBank/DDBJ databases">
        <authorList>
            <person name="Kaushik A."/>
        </authorList>
    </citation>
    <scope>NUCLEOTIDE SEQUENCE</scope>
    <source>
        <strain evidence="2">AG4-RS23</strain>
    </source>
</reference>
<sequence>MAINTAHIVSHYAQPKPRGFQWSPRPLKLAKTYPPPPRTRTSAAQPSPPDAPQPVVRVQNEQQEETSLVEKNTVGVSESQPSSEGQLETTSSIDSTSPLSTNPELIVAEQLGMSPEDFLRNALPSTHTFTQPTPTASPSHSRLEISPHRLRPSSSMSNISSGSNRSRPPSAMSIGGQTRRSSSRTSVRLGTASSLGATSS</sequence>
<protein>
    <submittedName>
        <fullName evidence="2">Uncharacterized protein</fullName>
    </submittedName>
</protein>
<feature type="compositionally biased region" description="Polar residues" evidence="1">
    <location>
        <begin position="124"/>
        <end position="140"/>
    </location>
</feature>
<comment type="caution">
    <text evidence="2">The sequence shown here is derived from an EMBL/GenBank/DDBJ whole genome shotgun (WGS) entry which is preliminary data.</text>
</comment>
<name>A0A8H2XCC3_9AGAM</name>
<evidence type="ECO:0000313" key="2">
    <source>
        <dbReference type="EMBL" id="CAE6423093.1"/>
    </source>
</evidence>
<feature type="compositionally biased region" description="Low complexity" evidence="1">
    <location>
        <begin position="178"/>
        <end position="188"/>
    </location>
</feature>